<organism evidence="1 2">
    <name type="scientific">Gigaspora rosea</name>
    <dbReference type="NCBI Taxonomy" id="44941"/>
    <lineage>
        <taxon>Eukaryota</taxon>
        <taxon>Fungi</taxon>
        <taxon>Fungi incertae sedis</taxon>
        <taxon>Mucoromycota</taxon>
        <taxon>Glomeromycotina</taxon>
        <taxon>Glomeromycetes</taxon>
        <taxon>Diversisporales</taxon>
        <taxon>Gigasporaceae</taxon>
        <taxon>Gigaspora</taxon>
    </lineage>
</organism>
<name>A0A397UYG6_9GLOM</name>
<dbReference type="STRING" id="44941.A0A397UYG6"/>
<dbReference type="EMBL" id="QKWP01000758">
    <property type="protein sequence ID" value="RIB15270.1"/>
    <property type="molecule type" value="Genomic_DNA"/>
</dbReference>
<sequence length="296" mass="33888">MTNQSVPDKQSDNNIWELPEYSLHYDSSSEYDSNNSSIIDMTEVIPVSPMPGFDPLWEIESDFNEVPITYNNEEISASPYSDMEADYPSTDSELLSVEDKQPRTESIEINPDDYDDTSFDDAFHDLQHPQDVEWPNDAYREFMEIVNRYQFSNSAGDAVIKFFNKYSNLDVSSLPSTTKSEKEFLDNSTIPHMMLKEIPISTYQGEQEESSLSIGQRLLSIILCLMILLTPIANKPELHFVILTMWIMLNIKDDLNNISLTSVSPRTPNNMKQAIENGEAQDYSIHPEPNAFWGIR</sequence>
<proteinExistence type="predicted"/>
<dbReference type="OrthoDB" id="2448548at2759"/>
<protein>
    <submittedName>
        <fullName evidence="1">Uncharacterized protein</fullName>
    </submittedName>
</protein>
<reference evidence="1 2" key="1">
    <citation type="submission" date="2018-06" db="EMBL/GenBank/DDBJ databases">
        <title>Comparative genomics reveals the genomic features of Rhizophagus irregularis, R. cerebriforme, R. diaphanum and Gigaspora rosea, and their symbiotic lifestyle signature.</title>
        <authorList>
            <person name="Morin E."/>
            <person name="San Clemente H."/>
            <person name="Chen E.C.H."/>
            <person name="De La Providencia I."/>
            <person name="Hainaut M."/>
            <person name="Kuo A."/>
            <person name="Kohler A."/>
            <person name="Murat C."/>
            <person name="Tang N."/>
            <person name="Roy S."/>
            <person name="Loubradou J."/>
            <person name="Henrissat B."/>
            <person name="Grigoriev I.V."/>
            <person name="Corradi N."/>
            <person name="Roux C."/>
            <person name="Martin F.M."/>
        </authorList>
    </citation>
    <scope>NUCLEOTIDE SEQUENCE [LARGE SCALE GENOMIC DNA]</scope>
    <source>
        <strain evidence="1 2">DAOM 194757</strain>
    </source>
</reference>
<dbReference type="Proteomes" id="UP000266673">
    <property type="component" value="Unassembled WGS sequence"/>
</dbReference>
<keyword evidence="2" id="KW-1185">Reference proteome</keyword>
<dbReference type="AlphaFoldDB" id="A0A397UYG6"/>
<evidence type="ECO:0000313" key="2">
    <source>
        <dbReference type="Proteomes" id="UP000266673"/>
    </source>
</evidence>
<accession>A0A397UYG6</accession>
<evidence type="ECO:0000313" key="1">
    <source>
        <dbReference type="EMBL" id="RIB15270.1"/>
    </source>
</evidence>
<comment type="caution">
    <text evidence="1">The sequence shown here is derived from an EMBL/GenBank/DDBJ whole genome shotgun (WGS) entry which is preliminary data.</text>
</comment>
<gene>
    <name evidence="1" type="ORF">C2G38_2192823</name>
</gene>